<dbReference type="SUPFAM" id="SSF46785">
    <property type="entry name" value="Winged helix' DNA-binding domain"/>
    <property type="match status" value="1"/>
</dbReference>
<sequence length="172" mass="20219">MQRMMFLKEEQIKLILDPLNYKILELLINEELNPTQISQKLDIPIPTVWRRLNKLEKGGLIEVVKVTRLNNIRSKFYRAKAVYYSFPITFKVSPKDEKVKEIYERFTKILTEIYGLIGKYNTIPPGVDPIDYSVLLDVIANLEVVLEKEEEIRELLEISKKLFFSLVKADDK</sequence>
<accession>A0A8D5U5J2</accession>
<dbReference type="CDD" id="cd00090">
    <property type="entry name" value="HTH_ARSR"/>
    <property type="match status" value="1"/>
</dbReference>
<name>A0A8D5U5J2_9CREN</name>
<evidence type="ECO:0000259" key="1">
    <source>
        <dbReference type="SMART" id="SM00418"/>
    </source>
</evidence>
<dbReference type="SMART" id="SM00418">
    <property type="entry name" value="HTH_ARSR"/>
    <property type="match status" value="1"/>
</dbReference>
<feature type="domain" description="HTH arsR-type" evidence="1">
    <location>
        <begin position="14"/>
        <end position="108"/>
    </location>
</feature>
<dbReference type="AlphaFoldDB" id="A0A8D5U5J2"/>
<dbReference type="Proteomes" id="UP000825123">
    <property type="component" value="Chromosome"/>
</dbReference>
<protein>
    <recommendedName>
        <fullName evidence="1">HTH arsR-type domain-containing protein</fullName>
    </recommendedName>
</protein>
<dbReference type="InterPro" id="IPR036390">
    <property type="entry name" value="WH_DNA-bd_sf"/>
</dbReference>
<dbReference type="InterPro" id="IPR011991">
    <property type="entry name" value="ArsR-like_HTH"/>
</dbReference>
<reference evidence="2 3" key="1">
    <citation type="submission" date="2021-04" db="EMBL/GenBank/DDBJ databases">
        <title>Complete genome sequence of Stygiolobus sp. KN-1.</title>
        <authorList>
            <person name="Nakamura K."/>
            <person name="Sakai H."/>
            <person name="Kurosawa N."/>
        </authorList>
    </citation>
    <scope>NUCLEOTIDE SEQUENCE [LARGE SCALE GENOMIC DNA]</scope>
    <source>
        <strain evidence="2 3">KN-1</strain>
    </source>
</reference>
<keyword evidence="3" id="KW-1185">Reference proteome</keyword>
<proteinExistence type="predicted"/>
<dbReference type="InterPro" id="IPR001845">
    <property type="entry name" value="HTH_ArsR_DNA-bd_dom"/>
</dbReference>
<dbReference type="GO" id="GO:0003700">
    <property type="term" value="F:DNA-binding transcription factor activity"/>
    <property type="evidence" value="ECO:0007669"/>
    <property type="project" value="InterPro"/>
</dbReference>
<dbReference type="KEGG" id="csty:KN1_12370"/>
<dbReference type="RefSeq" id="WP_221290032.1">
    <property type="nucleotide sequence ID" value="NZ_AP024597.1"/>
</dbReference>
<evidence type="ECO:0000313" key="3">
    <source>
        <dbReference type="Proteomes" id="UP000825123"/>
    </source>
</evidence>
<dbReference type="Gene3D" id="1.10.10.10">
    <property type="entry name" value="Winged helix-like DNA-binding domain superfamily/Winged helix DNA-binding domain"/>
    <property type="match status" value="1"/>
</dbReference>
<organism evidence="2 3">
    <name type="scientific">Stygiolobus caldivivus</name>
    <dbReference type="NCBI Taxonomy" id="2824673"/>
    <lineage>
        <taxon>Archaea</taxon>
        <taxon>Thermoproteota</taxon>
        <taxon>Thermoprotei</taxon>
        <taxon>Sulfolobales</taxon>
        <taxon>Sulfolobaceae</taxon>
        <taxon>Stygiolobus</taxon>
    </lineage>
</organism>
<dbReference type="Pfam" id="PF13412">
    <property type="entry name" value="HTH_24"/>
    <property type="match status" value="1"/>
</dbReference>
<dbReference type="EMBL" id="AP024597">
    <property type="protein sequence ID" value="BCU69940.1"/>
    <property type="molecule type" value="Genomic_DNA"/>
</dbReference>
<dbReference type="GeneID" id="66162967"/>
<dbReference type="InterPro" id="IPR036388">
    <property type="entry name" value="WH-like_DNA-bd_sf"/>
</dbReference>
<gene>
    <name evidence="2" type="ORF">KN1_12370</name>
</gene>
<evidence type="ECO:0000313" key="2">
    <source>
        <dbReference type="EMBL" id="BCU69940.1"/>
    </source>
</evidence>